<accession>A0A3E2HR11</accession>
<evidence type="ECO:0008006" key="7">
    <source>
        <dbReference type="Google" id="ProtNLM"/>
    </source>
</evidence>
<evidence type="ECO:0000256" key="3">
    <source>
        <dbReference type="PROSITE-ProRule" id="PRU00023"/>
    </source>
</evidence>
<dbReference type="PRINTS" id="PR01415">
    <property type="entry name" value="ANKYRIN"/>
</dbReference>
<feature type="repeat" description="ANK" evidence="3">
    <location>
        <begin position="537"/>
        <end position="564"/>
    </location>
</feature>
<comment type="caution">
    <text evidence="5">The sequence shown here is derived from an EMBL/GenBank/DDBJ whole genome shotgun (WGS) entry which is preliminary data.</text>
</comment>
<feature type="repeat" description="ANK" evidence="3">
    <location>
        <begin position="570"/>
        <end position="602"/>
    </location>
</feature>
<keyword evidence="1" id="KW-0677">Repeat</keyword>
<feature type="compositionally biased region" description="Basic residues" evidence="4">
    <location>
        <begin position="346"/>
        <end position="360"/>
    </location>
</feature>
<reference evidence="5 6" key="1">
    <citation type="submission" date="2018-05" db="EMBL/GenBank/DDBJ databases">
        <title>Draft genome sequence of Scytalidium lignicola DSM 105466, a ubiquitous saprotrophic fungus.</title>
        <authorList>
            <person name="Buettner E."/>
            <person name="Gebauer A.M."/>
            <person name="Hofrichter M."/>
            <person name="Liers C."/>
            <person name="Kellner H."/>
        </authorList>
    </citation>
    <scope>NUCLEOTIDE SEQUENCE [LARGE SCALE GENOMIC DNA]</scope>
    <source>
        <strain evidence="5 6">DSM 105466</strain>
    </source>
</reference>
<dbReference type="OMA" id="ETDWTEM"/>
<dbReference type="PANTHER" id="PTHR24198:SF165">
    <property type="entry name" value="ANKYRIN REPEAT-CONTAINING PROTEIN-RELATED"/>
    <property type="match status" value="1"/>
</dbReference>
<name>A0A3E2HR11_SCYLI</name>
<proteinExistence type="predicted"/>
<feature type="repeat" description="ANK" evidence="3">
    <location>
        <begin position="691"/>
        <end position="713"/>
    </location>
</feature>
<evidence type="ECO:0000256" key="4">
    <source>
        <dbReference type="SAM" id="MobiDB-lite"/>
    </source>
</evidence>
<protein>
    <recommendedName>
        <fullName evidence="7">Ankyrin repeat protein</fullName>
    </recommendedName>
</protein>
<dbReference type="Proteomes" id="UP000258309">
    <property type="component" value="Unassembled WGS sequence"/>
</dbReference>
<dbReference type="EMBL" id="NCSJ02000005">
    <property type="protein sequence ID" value="RFU35722.1"/>
    <property type="molecule type" value="Genomic_DNA"/>
</dbReference>
<feature type="compositionally biased region" description="Basic and acidic residues" evidence="4">
    <location>
        <begin position="336"/>
        <end position="345"/>
    </location>
</feature>
<dbReference type="STRING" id="5539.A0A3E2HR11"/>
<feature type="non-terminal residue" evidence="5">
    <location>
        <position position="1"/>
    </location>
</feature>
<dbReference type="Pfam" id="PF12796">
    <property type="entry name" value="Ank_2"/>
    <property type="match status" value="1"/>
</dbReference>
<feature type="region of interest" description="Disordered" evidence="4">
    <location>
        <begin position="613"/>
        <end position="650"/>
    </location>
</feature>
<dbReference type="InterPro" id="IPR002110">
    <property type="entry name" value="Ankyrin_rpt"/>
</dbReference>
<feature type="non-terminal residue" evidence="5">
    <location>
        <position position="1779"/>
    </location>
</feature>
<dbReference type="Gene3D" id="1.25.40.20">
    <property type="entry name" value="Ankyrin repeat-containing domain"/>
    <property type="match status" value="4"/>
</dbReference>
<feature type="region of interest" description="Disordered" evidence="4">
    <location>
        <begin position="336"/>
        <end position="360"/>
    </location>
</feature>
<feature type="compositionally biased region" description="Polar residues" evidence="4">
    <location>
        <begin position="636"/>
        <end position="650"/>
    </location>
</feature>
<dbReference type="OrthoDB" id="539213at2759"/>
<feature type="compositionally biased region" description="Basic and acidic residues" evidence="4">
    <location>
        <begin position="613"/>
        <end position="633"/>
    </location>
</feature>
<evidence type="ECO:0000256" key="2">
    <source>
        <dbReference type="ARBA" id="ARBA00023043"/>
    </source>
</evidence>
<sequence length="1779" mass="199271">MSTFDIPKLPVQSVKDFIPYLSKHSDTPISTLVEPFKAFESELRKVYAQEPTHEAVKDGTTNLVPLFAGHEDELKIRARSLSNETEEEKSKYIMPLKDSDRKPNGAAAIVSSFKDFQQNFNLFSESSLVDLDWNNVVAAGSSVTTSLLPVPAKWSGSKRSMREYYHEHLAPASDVDLFLYGLTEEQAIEKIKQIERNVKDALLTEVTTIRTKNAITIASQYPTRHVQIVLRIYDSISQIITGFDVDCACAAYTGDQVYAAPRAIAAFMTQCNTIDLARRSPSYENRLSKYNHRGFEVYWPLLDRSRVDPTIFERSFGRTLGLARLLVLEKLPKPADRDSYNDQRRKERGRPPMHRNFRHQHKFKGNIKDQEEDEIPDWDYQEEVSSYHTMTVPYGPKYTSSKINRLLYAKDLLLNAEWNQPKEREVYLHRHPCFIGTAEEIIQDCCGFCPVPKTDEEIEIAEEEAKTHVSGKLKFLVDDPGRQEIGSFHPITDDEWTTMAYVGDTARLCQAIVDGDLEHVEDWCSQEGVDVNRRDYTGRTPLQLAVMASTPEIVQCLIDHGARMIARLVDGKTALHIAAMRGNVQIVKALMDKSLANEEEEEKKIEAKRAAKKAVEESQSDSKEVCESSKDVDGSDSASEISAETGDVSDSMTMGSFVKIEKEKKEPEDGIIEDSDEDPDVFNIDVIAWDYGLSPLHLAILNGHLDVVEVLVSEYGADVLLPVKLVHPGTSTPRGAILTLVLALSLPTEKAKEMAKLLLKLGATSSQADTNHVTALHYAVAENNGDVLDVLLSDDRPAALSVLSSIASSGGGFWGHVSSPLTTAVGKRNEDMVKKLLDYGARPVISFDDWINTHIAKNTWAARYTLEQNQAQYHREVTQPIIVAANKGMPKAVEQLIEKGADIQSLGSAAYDVIENPRNSGQKIGEALLDIVQRKLKPLREYKGERGPIKPALLHDLEHYTKGMHEGTYQYWSFAQNYVVALQTNKRAHDNYERALKDHTSKSGTKEKMEAIEKLKGVFENLEKVLLAAGAKTFAELHPEIPKPQTFPLPVQQPVVNLDPNAQQLGHVPGFRFDIPNLGAPQFEGYTKLFQAAWSNDLDTIKALTLDQWMPTVPNGLISMLFATAVAPTIQPPLKIAVKDSNSFSPYSIAVLRGHYDLARKIVEIAWTQYHKNDENSNDNRRWRMLQSDSEDEYSDVSSDDGDALPIYSELVSDKYTVDTLGEVSNIVKSDVHPLQMIQWDCTAGRVDNSDLYWRGSLFQHAIRTDNRELFKFMMKQLSEQHLRSVEHEDDQKTYSTQSGDFQAAIQYGRTEMLAYMIKSTGVGIPLNALVKKSGVEVKTKPRYYQGLTVGGKKRADWAKPPGNEVYVAEEKVPPLLQAAYLGNIESVEWFMSGAPLRRYKEFAEKNKEDKRIKVLEQSGKGFEKTIDTWLNANSELILHAAILHNPLLNGKATTEQDLDLIKHIISLFPECLEQQSSEGFTPLHVAMYAQRPEVISYLISIGANQRHRDRFGRNLVHAMVVKRAGIPTSNAKVLSSLISLLDKQDVKEMLLERCSCQPGSLTPLAYWLSRSNGAGMQGKVDVIKVLSDYSTGEELDMINGEGDLPLHVAIKQGLSTITNSLLTLNPPLLHRENTTGRTPFEMARDIYLSSKVENAPGIFSAQHSFGNNQDDFNSLVNRSPGSFLPKPEIEFVESNQRTYEICKEFNRRMAENAESTGPKAGDKRKLASLFEANEVARRLAGNNSSRSRRNTRMYYAAGGYLIDVPGETDLVSTWMAGC</sequence>
<evidence type="ECO:0000313" key="5">
    <source>
        <dbReference type="EMBL" id="RFU35722.1"/>
    </source>
</evidence>
<organism evidence="5 6">
    <name type="scientific">Scytalidium lignicola</name>
    <name type="common">Hyphomycete</name>
    <dbReference type="NCBI Taxonomy" id="5539"/>
    <lineage>
        <taxon>Eukaryota</taxon>
        <taxon>Fungi</taxon>
        <taxon>Dikarya</taxon>
        <taxon>Ascomycota</taxon>
        <taxon>Pezizomycotina</taxon>
        <taxon>Leotiomycetes</taxon>
        <taxon>Leotiomycetes incertae sedis</taxon>
        <taxon>Scytalidium</taxon>
    </lineage>
</organism>
<keyword evidence="2 3" id="KW-0040">ANK repeat</keyword>
<dbReference type="PROSITE" id="PS50297">
    <property type="entry name" value="ANK_REP_REGION"/>
    <property type="match status" value="4"/>
</dbReference>
<dbReference type="InterPro" id="IPR036770">
    <property type="entry name" value="Ankyrin_rpt-contain_sf"/>
</dbReference>
<evidence type="ECO:0000313" key="6">
    <source>
        <dbReference type="Proteomes" id="UP000258309"/>
    </source>
</evidence>
<dbReference type="Pfam" id="PF00023">
    <property type="entry name" value="Ank"/>
    <property type="match status" value="2"/>
</dbReference>
<dbReference type="SUPFAM" id="SSF48403">
    <property type="entry name" value="Ankyrin repeat"/>
    <property type="match status" value="3"/>
</dbReference>
<dbReference type="SMART" id="SM00248">
    <property type="entry name" value="ANK"/>
    <property type="match status" value="11"/>
</dbReference>
<dbReference type="PROSITE" id="PS50088">
    <property type="entry name" value="ANK_REPEAT"/>
    <property type="match status" value="4"/>
</dbReference>
<keyword evidence="6" id="KW-1185">Reference proteome</keyword>
<gene>
    <name evidence="5" type="ORF">B7463_g570</name>
</gene>
<evidence type="ECO:0000256" key="1">
    <source>
        <dbReference type="ARBA" id="ARBA00022737"/>
    </source>
</evidence>
<feature type="repeat" description="ANK" evidence="3">
    <location>
        <begin position="1479"/>
        <end position="1511"/>
    </location>
</feature>
<dbReference type="PANTHER" id="PTHR24198">
    <property type="entry name" value="ANKYRIN REPEAT AND PROTEIN KINASE DOMAIN-CONTAINING PROTEIN"/>
    <property type="match status" value="1"/>
</dbReference>